<dbReference type="SFLD" id="SFLDS00052">
    <property type="entry name" value="Ferric_Reductase_Domain"/>
    <property type="match status" value="1"/>
</dbReference>
<dbReference type="CDD" id="cd06186">
    <property type="entry name" value="NOX_Duox_like_FAD_NADP"/>
    <property type="match status" value="1"/>
</dbReference>
<dbReference type="InterPro" id="IPR013121">
    <property type="entry name" value="Fe_red_NAD-bd_6"/>
</dbReference>
<evidence type="ECO:0000256" key="11">
    <source>
        <dbReference type="ARBA" id="ARBA00023002"/>
    </source>
</evidence>
<keyword evidence="11" id="KW-0560">Oxidoreductase</keyword>
<evidence type="ECO:0000313" key="17">
    <source>
        <dbReference type="EMBL" id="ODV67412.1"/>
    </source>
</evidence>
<dbReference type="InterPro" id="IPR017927">
    <property type="entry name" value="FAD-bd_FR_type"/>
</dbReference>
<evidence type="ECO:0000256" key="15">
    <source>
        <dbReference type="SAM" id="Phobius"/>
    </source>
</evidence>
<reference evidence="18" key="1">
    <citation type="submission" date="2016-05" db="EMBL/GenBank/DDBJ databases">
        <title>Comparative genomics of biotechnologically important yeasts.</title>
        <authorList>
            <consortium name="DOE Joint Genome Institute"/>
            <person name="Riley R."/>
            <person name="Haridas S."/>
            <person name="Wolfe K.H."/>
            <person name="Lopes M.R."/>
            <person name="Hittinger C.T."/>
            <person name="Goker M."/>
            <person name="Salamov A."/>
            <person name="Wisecaver J."/>
            <person name="Long T.M."/>
            <person name="Aerts A.L."/>
            <person name="Barry K."/>
            <person name="Choi C."/>
            <person name="Clum A."/>
            <person name="Coughlan A.Y."/>
            <person name="Deshpande S."/>
            <person name="Douglass A.P."/>
            <person name="Hanson S.J."/>
            <person name="Klenk H.-P."/>
            <person name="Labutti K."/>
            <person name="Lapidus A."/>
            <person name="Lindquist E."/>
            <person name="Lipzen A."/>
            <person name="Meier-Kolthoff J.P."/>
            <person name="Ohm R.A."/>
            <person name="Otillar R.P."/>
            <person name="Pangilinan J."/>
            <person name="Peng Y."/>
            <person name="Rokas A."/>
            <person name="Rosa C.A."/>
            <person name="Scheuner C."/>
            <person name="Sibirny A.A."/>
            <person name="Slot J.C."/>
            <person name="Stielow J.B."/>
            <person name="Sun H."/>
            <person name="Kurtzman C.P."/>
            <person name="Blackwell M."/>
            <person name="Grigoriev I.V."/>
            <person name="Jeffries T.W."/>
        </authorList>
    </citation>
    <scope>NUCLEOTIDE SEQUENCE [LARGE SCALE GENOMIC DNA]</scope>
    <source>
        <strain evidence="18">NRRL Y-1933</strain>
    </source>
</reference>
<dbReference type="GO" id="GO:0005886">
    <property type="term" value="C:plasma membrane"/>
    <property type="evidence" value="ECO:0007669"/>
    <property type="project" value="UniProtKB-SubCell"/>
</dbReference>
<keyword evidence="7 15" id="KW-0812">Transmembrane</keyword>
<dbReference type="Gene3D" id="2.40.30.10">
    <property type="entry name" value="Translation factors"/>
    <property type="match status" value="1"/>
</dbReference>
<feature type="domain" description="FAD-binding FR-type" evidence="16">
    <location>
        <begin position="314"/>
        <end position="416"/>
    </location>
</feature>
<keyword evidence="4" id="KW-0813">Transport</keyword>
<evidence type="ECO:0000256" key="6">
    <source>
        <dbReference type="ARBA" id="ARBA00022630"/>
    </source>
</evidence>
<feature type="transmembrane region" description="Helical" evidence="15">
    <location>
        <begin position="119"/>
        <end position="138"/>
    </location>
</feature>
<dbReference type="AlphaFoldDB" id="A0A1E4RJG0"/>
<dbReference type="Gene3D" id="3.40.50.80">
    <property type="entry name" value="Nucleotide-binding domain of ferredoxin-NADP reductase (FNR) module"/>
    <property type="match status" value="1"/>
</dbReference>
<dbReference type="Pfam" id="PF01794">
    <property type="entry name" value="Ferric_reduct"/>
    <property type="match status" value="1"/>
</dbReference>
<evidence type="ECO:0000256" key="4">
    <source>
        <dbReference type="ARBA" id="ARBA00022448"/>
    </source>
</evidence>
<dbReference type="GO" id="GO:0006826">
    <property type="term" value="P:iron ion transport"/>
    <property type="evidence" value="ECO:0007669"/>
    <property type="project" value="EnsemblFungi"/>
</dbReference>
<keyword evidence="10 15" id="KW-1133">Transmembrane helix</keyword>
<evidence type="ECO:0000313" key="18">
    <source>
        <dbReference type="Proteomes" id="UP000095085"/>
    </source>
</evidence>
<dbReference type="EMBL" id="KV454540">
    <property type="protein sequence ID" value="ODV67412.1"/>
    <property type="molecule type" value="Genomic_DNA"/>
</dbReference>
<evidence type="ECO:0000256" key="12">
    <source>
        <dbReference type="ARBA" id="ARBA00023065"/>
    </source>
</evidence>
<evidence type="ECO:0000256" key="3">
    <source>
        <dbReference type="ARBA" id="ARBA00012668"/>
    </source>
</evidence>
<proteinExistence type="inferred from homology"/>
<dbReference type="SUPFAM" id="SSF52343">
    <property type="entry name" value="Ferredoxin reductase-like, C-terminal NADP-linked domain"/>
    <property type="match status" value="1"/>
</dbReference>
<evidence type="ECO:0000256" key="5">
    <source>
        <dbReference type="ARBA" id="ARBA00022475"/>
    </source>
</evidence>
<dbReference type="PROSITE" id="PS51384">
    <property type="entry name" value="FAD_FR"/>
    <property type="match status" value="1"/>
</dbReference>
<evidence type="ECO:0000256" key="9">
    <source>
        <dbReference type="ARBA" id="ARBA00022982"/>
    </source>
</evidence>
<keyword evidence="12" id="KW-0406">Ion transport</keyword>
<dbReference type="SUPFAM" id="SSF63380">
    <property type="entry name" value="Riboflavin synthase domain-like"/>
    <property type="match status" value="1"/>
</dbReference>
<name>A0A1E4RJG0_9ASCO</name>
<keyword evidence="9" id="KW-0249">Electron transport</keyword>
<dbReference type="GeneID" id="30995530"/>
<evidence type="ECO:0000256" key="10">
    <source>
        <dbReference type="ARBA" id="ARBA00022989"/>
    </source>
</evidence>
<feature type="transmembrane region" description="Helical" evidence="15">
    <location>
        <begin position="44"/>
        <end position="66"/>
    </location>
</feature>
<dbReference type="InterPro" id="IPR013130">
    <property type="entry name" value="Fe3_Rdtase_TM_dom"/>
</dbReference>
<evidence type="ECO:0000256" key="14">
    <source>
        <dbReference type="ARBA" id="ARBA00048483"/>
    </source>
</evidence>
<comment type="catalytic activity">
    <reaction evidence="14">
        <text>2 a Fe(II)-siderophore + NADP(+) + H(+) = 2 a Fe(III)-siderophore + NADPH</text>
        <dbReference type="Rhea" id="RHEA:28795"/>
        <dbReference type="Rhea" id="RHEA-COMP:11342"/>
        <dbReference type="Rhea" id="RHEA-COMP:11344"/>
        <dbReference type="ChEBI" id="CHEBI:15378"/>
        <dbReference type="ChEBI" id="CHEBI:29033"/>
        <dbReference type="ChEBI" id="CHEBI:29034"/>
        <dbReference type="ChEBI" id="CHEBI:57783"/>
        <dbReference type="ChEBI" id="CHEBI:58349"/>
        <dbReference type="EC" id="1.16.1.9"/>
    </reaction>
</comment>
<evidence type="ECO:0000256" key="2">
    <source>
        <dbReference type="ARBA" id="ARBA00006278"/>
    </source>
</evidence>
<keyword evidence="18" id="KW-1185">Reference proteome</keyword>
<feature type="transmembrane region" description="Helical" evidence="15">
    <location>
        <begin position="259"/>
        <end position="277"/>
    </location>
</feature>
<dbReference type="RefSeq" id="XP_020076479.1">
    <property type="nucleotide sequence ID" value="XM_020220980.1"/>
</dbReference>
<dbReference type="InterPro" id="IPR013112">
    <property type="entry name" value="FAD-bd_8"/>
</dbReference>
<dbReference type="Proteomes" id="UP000095085">
    <property type="component" value="Unassembled WGS sequence"/>
</dbReference>
<evidence type="ECO:0000256" key="7">
    <source>
        <dbReference type="ARBA" id="ARBA00022692"/>
    </source>
</evidence>
<dbReference type="InterPro" id="IPR039261">
    <property type="entry name" value="FNR_nucleotide-bd"/>
</dbReference>
<evidence type="ECO:0000259" key="16">
    <source>
        <dbReference type="PROSITE" id="PS51384"/>
    </source>
</evidence>
<evidence type="ECO:0000256" key="8">
    <source>
        <dbReference type="ARBA" id="ARBA00022827"/>
    </source>
</evidence>
<gene>
    <name evidence="17" type="ORF">HYPBUDRAFT_152368</name>
</gene>
<dbReference type="InterPro" id="IPR051410">
    <property type="entry name" value="Ferric/Cupric_Reductase"/>
</dbReference>
<dbReference type="SFLD" id="SFLDG01168">
    <property type="entry name" value="Ferric_reductase_subgroup_(FRE"/>
    <property type="match status" value="1"/>
</dbReference>
<keyword evidence="6" id="KW-0285">Flavoprotein</keyword>
<feature type="transmembrane region" description="Helical" evidence="15">
    <location>
        <begin position="189"/>
        <end position="210"/>
    </location>
</feature>
<dbReference type="OrthoDB" id="17725at2759"/>
<dbReference type="EC" id="1.16.1.9" evidence="3"/>
<keyword evidence="5" id="KW-1003">Cell membrane</keyword>
<keyword evidence="8" id="KW-0274">FAD</keyword>
<dbReference type="GO" id="GO:0015677">
    <property type="term" value="P:copper ion import"/>
    <property type="evidence" value="ECO:0007669"/>
    <property type="project" value="EnsemblFungi"/>
</dbReference>
<evidence type="ECO:0000256" key="13">
    <source>
        <dbReference type="ARBA" id="ARBA00023136"/>
    </source>
</evidence>
<evidence type="ECO:0000256" key="1">
    <source>
        <dbReference type="ARBA" id="ARBA00004651"/>
    </source>
</evidence>
<feature type="transmembrane region" description="Helical" evidence="15">
    <location>
        <begin position="230"/>
        <end position="247"/>
    </location>
</feature>
<dbReference type="PANTHER" id="PTHR32361">
    <property type="entry name" value="FERRIC/CUPRIC REDUCTASE TRANSMEMBRANE COMPONENT"/>
    <property type="match status" value="1"/>
</dbReference>
<comment type="subcellular location">
    <subcellularLocation>
        <location evidence="1">Cell membrane</location>
        <topology evidence="1">Multi-pass membrane protein</topology>
    </subcellularLocation>
</comment>
<dbReference type="InterPro" id="IPR017938">
    <property type="entry name" value="Riboflavin_synthase-like_b-brl"/>
</dbReference>
<keyword evidence="13 15" id="KW-0472">Membrane</keyword>
<dbReference type="GO" id="GO:0006879">
    <property type="term" value="P:intracellular iron ion homeostasis"/>
    <property type="evidence" value="ECO:0007669"/>
    <property type="project" value="TreeGrafter"/>
</dbReference>
<dbReference type="GO" id="GO:0052851">
    <property type="term" value="F:ferric-chelate reductase (NADPH) activity"/>
    <property type="evidence" value="ECO:0007669"/>
    <property type="project" value="UniProtKB-EC"/>
</dbReference>
<dbReference type="Pfam" id="PF08022">
    <property type="entry name" value="FAD_binding_8"/>
    <property type="match status" value="1"/>
</dbReference>
<protein>
    <recommendedName>
        <fullName evidence="3">ferric-chelate reductase (NADPH)</fullName>
        <ecNumber evidence="3">1.16.1.9</ecNumber>
    </recommendedName>
</protein>
<sequence length="600" mass="68558">MFKREVTFEGMDCLADEMLSKYSHAKMQSQAEVPWTYQPVYGKYTVYFGVVIIFIAFVKHLCFLCIDRRTLKNQNSKGTGFLGSLFYTLISYSRYIAYQQVPAKVSYFTSLPPSVGSSLFMVVSSLYLFCYCLVPHYWYRGCSGFGSPPLAVRAGIMATALTPFIYVLSGKSNMISLLTGISYEKLNSTHQYVGVAAFILSIIHTIPFIYQPLQEGGTAALKAAYNDSTYYMSGIPPLVLLAWLCMASKKWVRDRCYEAFLHLHWLCGIAYFGTLIWHINKSLDMQDYMWGALAFWATQLIYRMLVKTTFKPNSLFLRSRKGDLQKLDHNSYQITIENIKGLKWKPGQHCYLRFIGTRMLDNHPFSICSIENDEHLRFIIVPRKGLTSQLYQELDQYTATSKKVYIDGPYGGTARNIESFDKVMLLATGSGVSATLPFLQTLAERINDGIVTSQIDFVWIVRDASNINWIKDQLKRCTDIAKDYVKVDIYVTHGSNVEKTTVDAKNNLSDDQLEKSMEISSEISDFSNINVHYFKPDVKIIMRKLYPTLKRRNMIVSSGSGSMKSTVSQFASSFQTKIFNSDLRNEYVEEVYLHTESFGW</sequence>
<dbReference type="Pfam" id="PF08030">
    <property type="entry name" value="NAD_binding_6"/>
    <property type="match status" value="1"/>
</dbReference>
<dbReference type="PANTHER" id="PTHR32361:SF23">
    <property type="entry name" value="FERRIC-CHELATE REDUCTASE"/>
    <property type="match status" value="1"/>
</dbReference>
<dbReference type="STRING" id="984485.A0A1E4RJG0"/>
<comment type="similarity">
    <text evidence="2">Belongs to the ferric reductase (FRE) family.</text>
</comment>
<feature type="transmembrane region" description="Helical" evidence="15">
    <location>
        <begin position="289"/>
        <end position="306"/>
    </location>
</feature>
<organism evidence="17 18">
    <name type="scientific">Hyphopichia burtonii NRRL Y-1933</name>
    <dbReference type="NCBI Taxonomy" id="984485"/>
    <lineage>
        <taxon>Eukaryota</taxon>
        <taxon>Fungi</taxon>
        <taxon>Dikarya</taxon>
        <taxon>Ascomycota</taxon>
        <taxon>Saccharomycotina</taxon>
        <taxon>Pichiomycetes</taxon>
        <taxon>Debaryomycetaceae</taxon>
        <taxon>Hyphopichia</taxon>
    </lineage>
</organism>
<accession>A0A1E4RJG0</accession>